<evidence type="ECO:0000313" key="6">
    <source>
        <dbReference type="EMBL" id="MCB6184683.1"/>
    </source>
</evidence>
<feature type="transmembrane region" description="Helical" evidence="4">
    <location>
        <begin position="77"/>
        <end position="96"/>
    </location>
</feature>
<feature type="transmembrane region" description="Helical" evidence="4">
    <location>
        <begin position="12"/>
        <end position="37"/>
    </location>
</feature>
<sequence length="384" mass="40700">MLLSDLGLAKRIINAVIFNFICYLIVGLPLGVLPVFLSNDLHMSGVVVGIVISSQYLATFISRIFAGRINDKKGPKASVISGFTATAFAGVAWIGAVQLHEFIWLSISLILISRVLIGIAESYVGTGGIIWGISSVGSQHTSKVISWSGIATYGAIAIGAPIGAYLSSIINIESIGWLTIVLSILFRFLALKRPAVKVTPGKSAPFFMVFKKVLPQGSGLALGGIGFGAIATFAILFFKERGYEYAQFAILAFGLSFLTVRMLFANLIEIYGGMKVSCYSLLIEGVGLFVMYMAASPFWAFLGCVLVGAGFSLIFPALGVEAVKRLDASNRGMALGVYTVFFDVSMAIAGPTCGLIAEAFNYGAVYAYAAFMAVVASLVLVACK</sequence>
<dbReference type="PANTHER" id="PTHR23531">
    <property type="entry name" value="QUINOLENE RESISTANCE PROTEIN NORA"/>
    <property type="match status" value="1"/>
</dbReference>
<dbReference type="InterPro" id="IPR020846">
    <property type="entry name" value="MFS_dom"/>
</dbReference>
<evidence type="ECO:0000313" key="7">
    <source>
        <dbReference type="Proteomes" id="UP001165395"/>
    </source>
</evidence>
<dbReference type="EMBL" id="JAJBZT010000008">
    <property type="protein sequence ID" value="MCB6184683.1"/>
    <property type="molecule type" value="Genomic_DNA"/>
</dbReference>
<evidence type="ECO:0000256" key="4">
    <source>
        <dbReference type="SAM" id="Phobius"/>
    </source>
</evidence>
<protein>
    <submittedName>
        <fullName evidence="6">MFS transporter</fullName>
    </submittedName>
</protein>
<feature type="transmembrane region" description="Helical" evidence="4">
    <location>
        <begin position="172"/>
        <end position="190"/>
    </location>
</feature>
<feature type="transmembrane region" description="Helical" evidence="4">
    <location>
        <begin position="245"/>
        <end position="264"/>
    </location>
</feature>
<keyword evidence="3 4" id="KW-0472">Membrane</keyword>
<evidence type="ECO:0000256" key="2">
    <source>
        <dbReference type="ARBA" id="ARBA00022989"/>
    </source>
</evidence>
<accession>A0ABS8DAP4</accession>
<dbReference type="NCBIfam" id="NF003477">
    <property type="entry name" value="PRK05122.1"/>
    <property type="match status" value="1"/>
</dbReference>
<evidence type="ECO:0000256" key="1">
    <source>
        <dbReference type="ARBA" id="ARBA00022692"/>
    </source>
</evidence>
<dbReference type="PANTHER" id="PTHR23531:SF1">
    <property type="entry name" value="QUINOLENE RESISTANCE PROTEIN NORA"/>
    <property type="match status" value="1"/>
</dbReference>
<dbReference type="PROSITE" id="PS50850">
    <property type="entry name" value="MFS"/>
    <property type="match status" value="1"/>
</dbReference>
<feature type="transmembrane region" description="Helical" evidence="4">
    <location>
        <begin position="43"/>
        <end position="65"/>
    </location>
</feature>
<evidence type="ECO:0000259" key="5">
    <source>
        <dbReference type="PROSITE" id="PS50850"/>
    </source>
</evidence>
<dbReference type="SUPFAM" id="SSF103473">
    <property type="entry name" value="MFS general substrate transporter"/>
    <property type="match status" value="1"/>
</dbReference>
<organism evidence="6 7">
    <name type="scientific">Leeia speluncae</name>
    <dbReference type="NCBI Taxonomy" id="2884804"/>
    <lineage>
        <taxon>Bacteria</taxon>
        <taxon>Pseudomonadati</taxon>
        <taxon>Pseudomonadota</taxon>
        <taxon>Betaproteobacteria</taxon>
        <taxon>Neisseriales</taxon>
        <taxon>Leeiaceae</taxon>
        <taxon>Leeia</taxon>
    </lineage>
</organism>
<dbReference type="InterPro" id="IPR011701">
    <property type="entry name" value="MFS"/>
</dbReference>
<dbReference type="Pfam" id="PF07690">
    <property type="entry name" value="MFS_1"/>
    <property type="match status" value="1"/>
</dbReference>
<dbReference type="CDD" id="cd17489">
    <property type="entry name" value="MFS_YfcJ_like"/>
    <property type="match status" value="1"/>
</dbReference>
<name>A0ABS8DAP4_9NEIS</name>
<feature type="transmembrane region" description="Helical" evidence="4">
    <location>
        <begin position="363"/>
        <end position="383"/>
    </location>
</feature>
<feature type="transmembrane region" description="Helical" evidence="4">
    <location>
        <begin position="220"/>
        <end position="239"/>
    </location>
</feature>
<dbReference type="RefSeq" id="WP_227181493.1">
    <property type="nucleotide sequence ID" value="NZ_JAJBZT010000008.1"/>
</dbReference>
<dbReference type="InterPro" id="IPR052714">
    <property type="entry name" value="MFS_Exporter"/>
</dbReference>
<dbReference type="InterPro" id="IPR036259">
    <property type="entry name" value="MFS_trans_sf"/>
</dbReference>
<proteinExistence type="predicted"/>
<gene>
    <name evidence="6" type="ORF">LIN78_14135</name>
</gene>
<evidence type="ECO:0000256" key="3">
    <source>
        <dbReference type="ARBA" id="ARBA00023136"/>
    </source>
</evidence>
<feature type="transmembrane region" description="Helical" evidence="4">
    <location>
        <begin position="300"/>
        <end position="323"/>
    </location>
</feature>
<keyword evidence="1 4" id="KW-0812">Transmembrane</keyword>
<keyword evidence="7" id="KW-1185">Reference proteome</keyword>
<feature type="transmembrane region" description="Helical" evidence="4">
    <location>
        <begin position="276"/>
        <end position="294"/>
    </location>
</feature>
<dbReference type="Proteomes" id="UP001165395">
    <property type="component" value="Unassembled WGS sequence"/>
</dbReference>
<feature type="transmembrane region" description="Helical" evidence="4">
    <location>
        <begin position="144"/>
        <end position="166"/>
    </location>
</feature>
<feature type="domain" description="Major facilitator superfamily (MFS) profile" evidence="5">
    <location>
        <begin position="178"/>
        <end position="384"/>
    </location>
</feature>
<keyword evidence="2 4" id="KW-1133">Transmembrane helix</keyword>
<dbReference type="Gene3D" id="1.20.1250.20">
    <property type="entry name" value="MFS general substrate transporter like domains"/>
    <property type="match status" value="1"/>
</dbReference>
<comment type="caution">
    <text evidence="6">The sequence shown here is derived from an EMBL/GenBank/DDBJ whole genome shotgun (WGS) entry which is preliminary data.</text>
</comment>
<feature type="transmembrane region" description="Helical" evidence="4">
    <location>
        <begin position="335"/>
        <end position="357"/>
    </location>
</feature>
<reference evidence="6" key="1">
    <citation type="submission" date="2021-10" db="EMBL/GenBank/DDBJ databases">
        <title>The complete genome sequence of Leeia sp. TBRC 13508.</title>
        <authorList>
            <person name="Charoenyingcharoen P."/>
            <person name="Yukphan P."/>
        </authorList>
    </citation>
    <scope>NUCLEOTIDE SEQUENCE</scope>
    <source>
        <strain evidence="6">TBRC 13508</strain>
    </source>
</reference>